<evidence type="ECO:0000313" key="8">
    <source>
        <dbReference type="Proteomes" id="UP000076400"/>
    </source>
</evidence>
<evidence type="ECO:0000256" key="5">
    <source>
        <dbReference type="SAM" id="Phobius"/>
    </source>
</evidence>
<accession>A0A154VH05</accession>
<keyword evidence="4 5" id="KW-0472">Membrane</keyword>
<proteinExistence type="predicted"/>
<feature type="transmembrane region" description="Helical" evidence="5">
    <location>
        <begin position="350"/>
        <end position="367"/>
    </location>
</feature>
<dbReference type="Proteomes" id="UP000076400">
    <property type="component" value="Unassembled WGS sequence"/>
</dbReference>
<dbReference type="GO" id="GO:0016020">
    <property type="term" value="C:membrane"/>
    <property type="evidence" value="ECO:0007669"/>
    <property type="project" value="UniProtKB-SubCell"/>
</dbReference>
<evidence type="ECO:0000313" key="7">
    <source>
        <dbReference type="EMBL" id="KZD00612.1"/>
    </source>
</evidence>
<evidence type="ECO:0000256" key="3">
    <source>
        <dbReference type="ARBA" id="ARBA00022989"/>
    </source>
</evidence>
<dbReference type="EMBL" id="LPXN01000163">
    <property type="protein sequence ID" value="KZD00612.1"/>
    <property type="molecule type" value="Genomic_DNA"/>
</dbReference>
<name>A0A154VH05_9PROT</name>
<evidence type="ECO:0000256" key="4">
    <source>
        <dbReference type="ARBA" id="ARBA00023136"/>
    </source>
</evidence>
<dbReference type="Pfam" id="PF04932">
    <property type="entry name" value="Wzy_C"/>
    <property type="match status" value="1"/>
</dbReference>
<comment type="subcellular location">
    <subcellularLocation>
        <location evidence="1">Membrane</location>
        <topology evidence="1">Multi-pass membrane protein</topology>
    </subcellularLocation>
</comment>
<protein>
    <recommendedName>
        <fullName evidence="6">O-antigen ligase-related domain-containing protein</fullName>
    </recommendedName>
</protein>
<dbReference type="STRING" id="580166.AUP43_14320"/>
<feature type="domain" description="O-antigen ligase-related" evidence="6">
    <location>
        <begin position="187"/>
        <end position="330"/>
    </location>
</feature>
<feature type="transmembrane region" description="Helical" evidence="5">
    <location>
        <begin position="116"/>
        <end position="138"/>
    </location>
</feature>
<gene>
    <name evidence="7" type="ORF">AUP43_14320</name>
</gene>
<feature type="transmembrane region" description="Helical" evidence="5">
    <location>
        <begin position="373"/>
        <end position="393"/>
    </location>
</feature>
<evidence type="ECO:0000256" key="2">
    <source>
        <dbReference type="ARBA" id="ARBA00022692"/>
    </source>
</evidence>
<feature type="transmembrane region" description="Helical" evidence="5">
    <location>
        <begin position="230"/>
        <end position="252"/>
    </location>
</feature>
<dbReference type="InterPro" id="IPR051533">
    <property type="entry name" value="WaaL-like"/>
</dbReference>
<dbReference type="PANTHER" id="PTHR37422">
    <property type="entry name" value="TEICHURONIC ACID BIOSYNTHESIS PROTEIN TUAE"/>
    <property type="match status" value="1"/>
</dbReference>
<reference evidence="7 8" key="1">
    <citation type="submission" date="2015-12" db="EMBL/GenBank/DDBJ databases">
        <title>Genome sequence of Oceanibaculum pacificum MCCC 1A02656.</title>
        <authorList>
            <person name="Lu L."/>
            <person name="Lai Q."/>
            <person name="Shao Z."/>
            <person name="Qian P."/>
        </authorList>
    </citation>
    <scope>NUCLEOTIDE SEQUENCE [LARGE SCALE GENOMIC DNA]</scope>
    <source>
        <strain evidence="7 8">MCCC 1A02656</strain>
    </source>
</reference>
<feature type="transmembrane region" description="Helical" evidence="5">
    <location>
        <begin position="316"/>
        <end position="338"/>
    </location>
</feature>
<sequence>MIRGIGPVIFAWLLALGLLLAWSPRVVAVGLLAAAIIGIALYALNARRLPIPRHPAAWAVALFVLYACLTALWSAVPDSAHEQVRQFLLLYIPSLLFLQMLLVVRLDGDPLVRRGLLLGLGLGLGLFALEMLTGQPLYHLTRGIPLGEPLGANSINRPAALCALLVWPLALSLWQGGNRRIAIALPLLLSALVLCSSSQSAAGGLLLGLVFLGIAAASRRAAFHLAAAGMIIGFLGMVPIAHLLSSLGLASVEGLPFSMGHRVLIWDFVADRVAERPIFGWGLEASRGLNDIGAAPPALFSGTVELLPLHPHNAFLQIWLELGGVGAVLALAMALGVLRAVRGLPPTAQIFAYPLLTCGFFMSGTAYGIWQTWWMAGFLSAAALFIVAMRCGANGARHGQA</sequence>
<keyword evidence="2 5" id="KW-0812">Transmembrane</keyword>
<feature type="transmembrane region" description="Helical" evidence="5">
    <location>
        <begin position="5"/>
        <end position="22"/>
    </location>
</feature>
<evidence type="ECO:0000259" key="6">
    <source>
        <dbReference type="Pfam" id="PF04932"/>
    </source>
</evidence>
<organism evidence="7 8">
    <name type="scientific">Oceanibaculum pacificum</name>
    <dbReference type="NCBI Taxonomy" id="580166"/>
    <lineage>
        <taxon>Bacteria</taxon>
        <taxon>Pseudomonadati</taxon>
        <taxon>Pseudomonadota</taxon>
        <taxon>Alphaproteobacteria</taxon>
        <taxon>Rhodospirillales</taxon>
        <taxon>Oceanibaculaceae</taxon>
        <taxon>Oceanibaculum</taxon>
    </lineage>
</organism>
<dbReference type="AlphaFoldDB" id="A0A154VH05"/>
<evidence type="ECO:0000256" key="1">
    <source>
        <dbReference type="ARBA" id="ARBA00004141"/>
    </source>
</evidence>
<keyword evidence="3 5" id="KW-1133">Transmembrane helix</keyword>
<keyword evidence="8" id="KW-1185">Reference proteome</keyword>
<dbReference type="OrthoDB" id="8050531at2"/>
<dbReference type="PANTHER" id="PTHR37422:SF13">
    <property type="entry name" value="LIPOPOLYSACCHARIDE BIOSYNTHESIS PROTEIN PA4999-RELATED"/>
    <property type="match status" value="1"/>
</dbReference>
<dbReference type="RefSeq" id="WP_067559966.1">
    <property type="nucleotide sequence ID" value="NZ_LPXN01000163.1"/>
</dbReference>
<feature type="transmembrane region" description="Helical" evidence="5">
    <location>
        <begin position="181"/>
        <end position="199"/>
    </location>
</feature>
<feature type="transmembrane region" description="Helical" evidence="5">
    <location>
        <begin position="88"/>
        <end position="104"/>
    </location>
</feature>
<comment type="caution">
    <text evidence="7">The sequence shown here is derived from an EMBL/GenBank/DDBJ whole genome shotgun (WGS) entry which is preliminary data.</text>
</comment>
<dbReference type="InterPro" id="IPR007016">
    <property type="entry name" value="O-antigen_ligase-rel_domated"/>
</dbReference>
<feature type="transmembrane region" description="Helical" evidence="5">
    <location>
        <begin position="56"/>
        <end position="76"/>
    </location>
</feature>
<feature type="transmembrane region" description="Helical" evidence="5">
    <location>
        <begin position="28"/>
        <end position="44"/>
    </location>
</feature>